<dbReference type="OrthoDB" id="9781927at2"/>
<keyword evidence="1" id="KW-1133">Transmembrane helix</keyword>
<name>A0A345UIM1_9BACT</name>
<keyword evidence="3" id="KW-1185">Reference proteome</keyword>
<organism evidence="2 3">
    <name type="scientific">Cyclonatronum proteinivorum</name>
    <dbReference type="NCBI Taxonomy" id="1457365"/>
    <lineage>
        <taxon>Bacteria</taxon>
        <taxon>Pseudomonadati</taxon>
        <taxon>Balneolota</taxon>
        <taxon>Balneolia</taxon>
        <taxon>Balneolales</taxon>
        <taxon>Cyclonatronaceae</taxon>
        <taxon>Cyclonatronum</taxon>
    </lineage>
</organism>
<dbReference type="InterPro" id="IPR007404">
    <property type="entry name" value="YdjM-like"/>
</dbReference>
<dbReference type="Pfam" id="PF04307">
    <property type="entry name" value="YdjM"/>
    <property type="match status" value="1"/>
</dbReference>
<gene>
    <name evidence="2" type="ORF">CYPRO_1053</name>
</gene>
<proteinExistence type="predicted"/>
<feature type="transmembrane region" description="Helical" evidence="1">
    <location>
        <begin position="218"/>
        <end position="237"/>
    </location>
</feature>
<sequence length="377" mass="42055">MDPLAHTLFGASMAEAGLKRKTALATTTLIIGANIPDVDAVAMFVSADYALLVRRGWTHGILALLFWPFLLTAFMLWADHLLQKWRVRKGKQRSGPPMHKGWLLGVAFLGVWSHPLLDWLNTYGIRLLMPFDGTWFYGDTLFIIDPWFWLLTGAGVVLARSESRLGLAGWIVLGTALTALITTAEIVPLTAKILWGVGVALIIGMRWSGLYRRHTQKIAAVLLTGAILYTALMYAGARLTTHHARAALQAQGTEVTAVMANPIPALVTQRTGVAASETHYYMFFINWLRPETFTLQRDPVPIIAPDEIAQVALQSPDVRGLLNWIRFPHYETRRTPNGWQVYIRDLRFVQPDQVEDIGIGMAVIDLDENLEVIQVVP</sequence>
<dbReference type="RefSeq" id="WP_114983604.1">
    <property type="nucleotide sequence ID" value="NZ_CP027806.1"/>
</dbReference>
<dbReference type="PANTHER" id="PTHR40031">
    <property type="entry name" value="HYPOTHETICAL MEMBRANE SPANNING PROTEIN"/>
    <property type="match status" value="1"/>
</dbReference>
<keyword evidence="1" id="KW-0812">Transmembrane</keyword>
<feature type="transmembrane region" description="Helical" evidence="1">
    <location>
        <begin position="140"/>
        <end position="158"/>
    </location>
</feature>
<feature type="transmembrane region" description="Helical" evidence="1">
    <location>
        <begin position="61"/>
        <end position="82"/>
    </location>
</feature>
<evidence type="ECO:0000313" key="3">
    <source>
        <dbReference type="Proteomes" id="UP000254808"/>
    </source>
</evidence>
<dbReference type="AlphaFoldDB" id="A0A345UIM1"/>
<feature type="transmembrane region" description="Helical" evidence="1">
    <location>
        <begin position="165"/>
        <end position="187"/>
    </location>
</feature>
<evidence type="ECO:0000313" key="2">
    <source>
        <dbReference type="EMBL" id="AXJ00323.1"/>
    </source>
</evidence>
<evidence type="ECO:0000256" key="1">
    <source>
        <dbReference type="SAM" id="Phobius"/>
    </source>
</evidence>
<dbReference type="InterPro" id="IPR053170">
    <property type="entry name" value="Transcription_regulator"/>
</dbReference>
<keyword evidence="1" id="KW-0472">Membrane</keyword>
<reference evidence="2 3" key="1">
    <citation type="submission" date="2018-03" db="EMBL/GenBank/DDBJ databases">
        <title>Phenotypic and genomic properties of Cyclonatronum proteinivorum gen. nov., sp. nov., a haloalkaliphilic bacteroidete from soda lakes possessing Na+-translocating rhodopsin.</title>
        <authorList>
            <person name="Toshchakov S.V."/>
            <person name="Korzhenkov A."/>
            <person name="Samarov N.I."/>
            <person name="Kublanov I.V."/>
            <person name="Muntyan M.S."/>
            <person name="Sorokin D.Y."/>
        </authorList>
    </citation>
    <scope>NUCLEOTIDE SEQUENCE [LARGE SCALE GENOMIC DNA]</scope>
    <source>
        <strain evidence="2 3">Omega</strain>
    </source>
</reference>
<dbReference type="Proteomes" id="UP000254808">
    <property type="component" value="Chromosome"/>
</dbReference>
<feature type="transmembrane region" description="Helical" evidence="1">
    <location>
        <begin position="193"/>
        <end position="211"/>
    </location>
</feature>
<dbReference type="EMBL" id="CP027806">
    <property type="protein sequence ID" value="AXJ00323.1"/>
    <property type="molecule type" value="Genomic_DNA"/>
</dbReference>
<dbReference type="KEGG" id="cprv:CYPRO_1053"/>
<protein>
    <submittedName>
        <fullName evidence="2">Inner membrane protein</fullName>
    </submittedName>
</protein>
<feature type="transmembrane region" description="Helical" evidence="1">
    <location>
        <begin position="102"/>
        <end position="120"/>
    </location>
</feature>
<dbReference type="PANTHER" id="PTHR40031:SF1">
    <property type="entry name" value="MEMBRANE-BOUND METAL-DEPENDENT HYDROLASE"/>
    <property type="match status" value="1"/>
</dbReference>
<accession>A0A345UIM1</accession>